<feature type="transmembrane region" description="Helical" evidence="14">
    <location>
        <begin position="528"/>
        <end position="545"/>
    </location>
</feature>
<dbReference type="GO" id="GO:0005886">
    <property type="term" value="C:plasma membrane"/>
    <property type="evidence" value="ECO:0007669"/>
    <property type="project" value="UniProtKB-SubCell"/>
</dbReference>
<dbReference type="AlphaFoldDB" id="A0A226F1R0"/>
<keyword evidence="6 12" id="KW-0547">Nucleotide-binding</keyword>
<keyword evidence="5 14" id="KW-0812">Transmembrane</keyword>
<dbReference type="GO" id="GO:0050909">
    <property type="term" value="P:sensory perception of taste"/>
    <property type="evidence" value="ECO:0007669"/>
    <property type="project" value="InterPro"/>
</dbReference>
<dbReference type="GO" id="GO:0005634">
    <property type="term" value="C:nucleus"/>
    <property type="evidence" value="ECO:0007669"/>
    <property type="project" value="TreeGrafter"/>
</dbReference>
<comment type="similarity">
    <text evidence="11">Belongs to the protein kinase superfamily. CMGC Ser/Thr protein kinase family. Lammer subfamily.</text>
</comment>
<dbReference type="InterPro" id="IPR017441">
    <property type="entry name" value="Protein_kinase_ATP_BS"/>
</dbReference>
<dbReference type="InterPro" id="IPR011009">
    <property type="entry name" value="Kinase-like_dom_sf"/>
</dbReference>
<dbReference type="InterPro" id="IPR051175">
    <property type="entry name" value="CLK_kinases"/>
</dbReference>
<comment type="subcellular location">
    <subcellularLocation>
        <location evidence="1">Cell membrane</location>
        <topology evidence="1">Multi-pass membrane protein</topology>
    </subcellularLocation>
</comment>
<feature type="transmembrane region" description="Helical" evidence="14">
    <location>
        <begin position="795"/>
        <end position="815"/>
    </location>
</feature>
<evidence type="ECO:0000256" key="10">
    <source>
        <dbReference type="ARBA" id="ARBA00023136"/>
    </source>
</evidence>
<keyword evidence="2" id="KW-1003">Cell membrane</keyword>
<dbReference type="SMART" id="SM00220">
    <property type="entry name" value="S_TKc"/>
    <property type="match status" value="1"/>
</dbReference>
<evidence type="ECO:0000256" key="13">
    <source>
        <dbReference type="SAM" id="MobiDB-lite"/>
    </source>
</evidence>
<dbReference type="PROSITE" id="PS00107">
    <property type="entry name" value="PROTEIN_KINASE_ATP"/>
    <property type="match status" value="1"/>
</dbReference>
<feature type="transmembrane region" description="Helical" evidence="14">
    <location>
        <begin position="748"/>
        <end position="775"/>
    </location>
</feature>
<keyword evidence="17" id="KW-1185">Reference proteome</keyword>
<dbReference type="Gene3D" id="1.10.510.10">
    <property type="entry name" value="Transferase(Phosphotransferase) domain 1"/>
    <property type="match status" value="1"/>
</dbReference>
<evidence type="ECO:0000256" key="9">
    <source>
        <dbReference type="ARBA" id="ARBA00022989"/>
    </source>
</evidence>
<dbReference type="Pfam" id="PF08395">
    <property type="entry name" value="7tm_7"/>
    <property type="match status" value="1"/>
</dbReference>
<dbReference type="OrthoDB" id="5810704at2759"/>
<feature type="region of interest" description="Disordered" evidence="13">
    <location>
        <begin position="110"/>
        <end position="129"/>
    </location>
</feature>
<accession>A0A226F1R0</accession>
<feature type="transmembrane region" description="Helical" evidence="14">
    <location>
        <begin position="871"/>
        <end position="889"/>
    </location>
</feature>
<dbReference type="EMBL" id="LNIX01000001">
    <property type="protein sequence ID" value="OXA63712.1"/>
    <property type="molecule type" value="Genomic_DNA"/>
</dbReference>
<dbReference type="GO" id="GO:0043484">
    <property type="term" value="P:regulation of RNA splicing"/>
    <property type="evidence" value="ECO:0007669"/>
    <property type="project" value="TreeGrafter"/>
</dbReference>
<sequence>MNHQDKVNGHDDIDHPGIRRHRYLRSQRNHQGVGHPGDHDNQQAHIPRLQPRQKHKKNERSLRMDLSGSSSKTPYKIMKDNGQAPTEKTDSLHCLNSTLKEDVELVSTLGGDSEREDDNHGQEDDLDQNDALNYMATPIAKGEEIAALFHPTFWIADGTIEVLERLGCGAYGNVYKVRHFNSTSQGTKNLQSGKIRALKVIRNMSDHWNDMESIHREIKSLRTIISHLPPRPVRRVIVKLLSNFTLKENLCIIYELLGPSLHNVMKSYSFTGFSWKEIRSISYQVCVAVNYIHSLQLIHHDIKPENIVFSNTNFEIGSGMEPRVKLIDFGSTVSANYHNGKVATTIRYRSPEIGLVGLSSFAADVWSLGCVMFELYTTHPLFAIGQDEVEKWYMIEALFCDVIPPKLAMGSGLTCFDHAGKLRYEEMDKSKIKIIQDKIQPFKEYNESPNSKTAVQFFDLLSKMLDLKCSTRIDSYRALHHPFLKLETYSREYDPLVVPHAATHLGELFRHSPRRLPFKLKPELDLKLLRTFFFLRVICYAISMWKSSSVVTLIQKFHYYDQEFARSSGNKGTSMSNEMATGKISPFCLHLWLLVFGSFTTILGNFLVAQKDFAMLISGETHKYYLINVITGRNTHLAIFLIFFSHSICEFAFVFYMGTLVYLVRGLKQKLLELKEVLNHFSNPHDKSFALTRDWTFLPITTKFRMSLDRKNHWVDETRNANYFFEPVSKFRYLIEICREINSFCGEFILIFVGLSQLMMIFLIHVTSSTLISLAATDQARLAEHWDPVFVNRGVFTLVTAFVFSVMKVGILINVGEQLKAVGEEVMCNFSLIDDAHLPEEKAMLNDIRRLSKAHKFEIRACGFFVLNRRLVVQMIGSMISFIVVLAQFRSTE</sequence>
<dbReference type="PANTHER" id="PTHR45646">
    <property type="entry name" value="SERINE/THREONINE-PROTEIN KINASE DOA-RELATED"/>
    <property type="match status" value="1"/>
</dbReference>
<dbReference type="Gene3D" id="3.30.200.20">
    <property type="entry name" value="Phosphorylase Kinase, domain 1"/>
    <property type="match status" value="1"/>
</dbReference>
<dbReference type="SUPFAM" id="SSF56112">
    <property type="entry name" value="Protein kinase-like (PK-like)"/>
    <property type="match status" value="1"/>
</dbReference>
<evidence type="ECO:0000256" key="1">
    <source>
        <dbReference type="ARBA" id="ARBA00004651"/>
    </source>
</evidence>
<dbReference type="GO" id="GO:0005524">
    <property type="term" value="F:ATP binding"/>
    <property type="evidence" value="ECO:0007669"/>
    <property type="project" value="UniProtKB-UniRule"/>
</dbReference>
<comment type="caution">
    <text evidence="16">The sequence shown here is derived from an EMBL/GenBank/DDBJ whole genome shotgun (WGS) entry which is preliminary data.</text>
</comment>
<evidence type="ECO:0000256" key="4">
    <source>
        <dbReference type="ARBA" id="ARBA00022679"/>
    </source>
</evidence>
<dbReference type="GO" id="GO:0004674">
    <property type="term" value="F:protein serine/threonine kinase activity"/>
    <property type="evidence" value="ECO:0007669"/>
    <property type="project" value="UniProtKB-KW"/>
</dbReference>
<keyword evidence="9 14" id="KW-1133">Transmembrane helix</keyword>
<keyword evidence="3" id="KW-0723">Serine/threonine-protein kinase</keyword>
<keyword evidence="10 14" id="KW-0472">Membrane</keyword>
<proteinExistence type="inferred from homology"/>
<dbReference type="PROSITE" id="PS50011">
    <property type="entry name" value="PROTEIN_KINASE_DOM"/>
    <property type="match status" value="1"/>
</dbReference>
<gene>
    <name evidence="16" type="ORF">Fcan01_02973</name>
</gene>
<evidence type="ECO:0000256" key="14">
    <source>
        <dbReference type="SAM" id="Phobius"/>
    </source>
</evidence>
<evidence type="ECO:0000256" key="12">
    <source>
        <dbReference type="PROSITE-ProRule" id="PRU10141"/>
    </source>
</evidence>
<evidence type="ECO:0000256" key="5">
    <source>
        <dbReference type="ARBA" id="ARBA00022692"/>
    </source>
</evidence>
<evidence type="ECO:0000313" key="17">
    <source>
        <dbReference type="Proteomes" id="UP000198287"/>
    </source>
</evidence>
<feature type="transmembrane region" description="Helical" evidence="14">
    <location>
        <begin position="637"/>
        <end position="664"/>
    </location>
</feature>
<keyword evidence="8 12" id="KW-0067">ATP-binding</keyword>
<reference evidence="16 17" key="1">
    <citation type="submission" date="2015-12" db="EMBL/GenBank/DDBJ databases">
        <title>The genome of Folsomia candida.</title>
        <authorList>
            <person name="Faddeeva A."/>
            <person name="Derks M.F."/>
            <person name="Anvar Y."/>
            <person name="Smit S."/>
            <person name="Van Straalen N."/>
            <person name="Roelofs D."/>
        </authorList>
    </citation>
    <scope>NUCLEOTIDE SEQUENCE [LARGE SCALE GENOMIC DNA]</scope>
    <source>
        <strain evidence="16 17">VU population</strain>
        <tissue evidence="16">Whole body</tissue>
    </source>
</reference>
<dbReference type="Proteomes" id="UP000198287">
    <property type="component" value="Unassembled WGS sequence"/>
</dbReference>
<dbReference type="InterPro" id="IPR013604">
    <property type="entry name" value="7TM_chemorcpt"/>
</dbReference>
<dbReference type="Pfam" id="PF00069">
    <property type="entry name" value="Pkinase"/>
    <property type="match status" value="1"/>
</dbReference>
<feature type="domain" description="Protein kinase" evidence="15">
    <location>
        <begin position="160"/>
        <end position="484"/>
    </location>
</feature>
<evidence type="ECO:0000256" key="6">
    <source>
        <dbReference type="ARBA" id="ARBA00022741"/>
    </source>
</evidence>
<dbReference type="PANTHER" id="PTHR45646:SF8">
    <property type="entry name" value="PROTEIN KINASE DOMAIN-CONTAINING PROTEIN"/>
    <property type="match status" value="1"/>
</dbReference>
<dbReference type="InterPro" id="IPR000719">
    <property type="entry name" value="Prot_kinase_dom"/>
</dbReference>
<evidence type="ECO:0000256" key="7">
    <source>
        <dbReference type="ARBA" id="ARBA00022777"/>
    </source>
</evidence>
<name>A0A226F1R0_FOLCA</name>
<evidence type="ECO:0000256" key="11">
    <source>
        <dbReference type="ARBA" id="ARBA00037966"/>
    </source>
</evidence>
<protein>
    <submittedName>
        <fullName evidence="16">Dual specificity protein kinase CLK2</fullName>
    </submittedName>
</protein>
<feature type="binding site" evidence="12">
    <location>
        <position position="199"/>
    </location>
    <ligand>
        <name>ATP</name>
        <dbReference type="ChEBI" id="CHEBI:30616"/>
    </ligand>
</feature>
<feature type="transmembrane region" description="Helical" evidence="14">
    <location>
        <begin position="587"/>
        <end position="608"/>
    </location>
</feature>
<dbReference type="PROSITE" id="PS00108">
    <property type="entry name" value="PROTEIN_KINASE_ST"/>
    <property type="match status" value="1"/>
</dbReference>
<keyword evidence="4" id="KW-0808">Transferase</keyword>
<keyword evidence="7 16" id="KW-0418">Kinase</keyword>
<dbReference type="InterPro" id="IPR008271">
    <property type="entry name" value="Ser/Thr_kinase_AS"/>
</dbReference>
<evidence type="ECO:0000313" key="16">
    <source>
        <dbReference type="EMBL" id="OXA63712.1"/>
    </source>
</evidence>
<evidence type="ECO:0000256" key="2">
    <source>
        <dbReference type="ARBA" id="ARBA00022475"/>
    </source>
</evidence>
<organism evidence="16 17">
    <name type="scientific">Folsomia candida</name>
    <name type="common">Springtail</name>
    <dbReference type="NCBI Taxonomy" id="158441"/>
    <lineage>
        <taxon>Eukaryota</taxon>
        <taxon>Metazoa</taxon>
        <taxon>Ecdysozoa</taxon>
        <taxon>Arthropoda</taxon>
        <taxon>Hexapoda</taxon>
        <taxon>Collembola</taxon>
        <taxon>Entomobryomorpha</taxon>
        <taxon>Isotomoidea</taxon>
        <taxon>Isotomidae</taxon>
        <taxon>Proisotominae</taxon>
        <taxon>Folsomia</taxon>
    </lineage>
</organism>
<evidence type="ECO:0000256" key="3">
    <source>
        <dbReference type="ARBA" id="ARBA00022527"/>
    </source>
</evidence>
<evidence type="ECO:0000259" key="15">
    <source>
        <dbReference type="PROSITE" id="PS50011"/>
    </source>
</evidence>
<evidence type="ECO:0000256" key="8">
    <source>
        <dbReference type="ARBA" id="ARBA00022840"/>
    </source>
</evidence>
<feature type="region of interest" description="Disordered" evidence="13">
    <location>
        <begin position="29"/>
        <end position="89"/>
    </location>
</feature>